<reference evidence="1 2" key="1">
    <citation type="journal article" date="2013" name="Genome Announc.">
        <title>Draft Genome Sequence of an Alphaproteobacterium, Caenispirillum salinarum AK4(T), Isolated from a Solar Saltern.</title>
        <authorList>
            <person name="Khatri I."/>
            <person name="Singh A."/>
            <person name="Korpole S."/>
            <person name="Pinnaka A.K."/>
            <person name="Subramanian S."/>
        </authorList>
    </citation>
    <scope>NUCLEOTIDE SEQUENCE [LARGE SCALE GENOMIC DNA]</scope>
    <source>
        <strain evidence="1 2">AK4</strain>
    </source>
</reference>
<accession>K9HJW8</accession>
<name>K9HJW8_9PROT</name>
<evidence type="ECO:0000313" key="2">
    <source>
        <dbReference type="Proteomes" id="UP000009881"/>
    </source>
</evidence>
<keyword evidence="2" id="KW-1185">Reference proteome</keyword>
<gene>
    <name evidence="1" type="ORF">C882_0664</name>
</gene>
<dbReference type="Proteomes" id="UP000009881">
    <property type="component" value="Unassembled WGS sequence"/>
</dbReference>
<protein>
    <submittedName>
        <fullName evidence="1">Uncharacterized protein</fullName>
    </submittedName>
</protein>
<dbReference type="EMBL" id="ANHY01000014">
    <property type="protein sequence ID" value="EKV28901.1"/>
    <property type="molecule type" value="Genomic_DNA"/>
</dbReference>
<comment type="caution">
    <text evidence="1">The sequence shown here is derived from an EMBL/GenBank/DDBJ whole genome shotgun (WGS) entry which is preliminary data.</text>
</comment>
<evidence type="ECO:0000313" key="1">
    <source>
        <dbReference type="EMBL" id="EKV28901.1"/>
    </source>
</evidence>
<sequence>MQAALDLYNDKHPQLASATVLDGPKGDYMVVADYASDQFGIDGETPLANATWQIEAADLLASVSMTSYSPQ</sequence>
<dbReference type="AlphaFoldDB" id="K9HJW8"/>
<proteinExistence type="predicted"/>
<dbReference type="RefSeq" id="WP_009541322.1">
    <property type="nucleotide sequence ID" value="NZ_ANHY01000014.1"/>
</dbReference>
<organism evidence="1 2">
    <name type="scientific">Caenispirillum salinarum AK4</name>
    <dbReference type="NCBI Taxonomy" id="1238182"/>
    <lineage>
        <taxon>Bacteria</taxon>
        <taxon>Pseudomonadati</taxon>
        <taxon>Pseudomonadota</taxon>
        <taxon>Alphaproteobacteria</taxon>
        <taxon>Rhodospirillales</taxon>
        <taxon>Novispirillaceae</taxon>
        <taxon>Caenispirillum</taxon>
    </lineage>
</organism>